<evidence type="ECO:0008006" key="3">
    <source>
        <dbReference type="Google" id="ProtNLM"/>
    </source>
</evidence>
<proteinExistence type="predicted"/>
<gene>
    <name evidence="1" type="ORF">U9M48_032947</name>
</gene>
<organism evidence="1 2">
    <name type="scientific">Paspalum notatum var. saurae</name>
    <dbReference type="NCBI Taxonomy" id="547442"/>
    <lineage>
        <taxon>Eukaryota</taxon>
        <taxon>Viridiplantae</taxon>
        <taxon>Streptophyta</taxon>
        <taxon>Embryophyta</taxon>
        <taxon>Tracheophyta</taxon>
        <taxon>Spermatophyta</taxon>
        <taxon>Magnoliopsida</taxon>
        <taxon>Liliopsida</taxon>
        <taxon>Poales</taxon>
        <taxon>Poaceae</taxon>
        <taxon>PACMAD clade</taxon>
        <taxon>Panicoideae</taxon>
        <taxon>Andropogonodae</taxon>
        <taxon>Paspaleae</taxon>
        <taxon>Paspalinae</taxon>
        <taxon>Paspalum</taxon>
    </lineage>
</organism>
<protein>
    <recommendedName>
        <fullName evidence="3">F-box domain-containing protein</fullName>
    </recommendedName>
</protein>
<dbReference type="Proteomes" id="UP001341281">
    <property type="component" value="Chromosome 07"/>
</dbReference>
<evidence type="ECO:0000313" key="1">
    <source>
        <dbReference type="EMBL" id="WVZ86113.1"/>
    </source>
</evidence>
<name>A0AAQ3X524_PASNO</name>
<dbReference type="PANTHER" id="PTHR36140">
    <property type="entry name" value="F-BOX DOMAIN-CONTAINING PROTEIN-RELATED"/>
    <property type="match status" value="1"/>
</dbReference>
<dbReference type="PANTHER" id="PTHR36140:SF9">
    <property type="entry name" value="F-BOX DOMAIN CONTAINING PROTEIN"/>
    <property type="match status" value="1"/>
</dbReference>
<evidence type="ECO:0000313" key="2">
    <source>
        <dbReference type="Proteomes" id="UP001341281"/>
    </source>
</evidence>
<sequence>MPRPQRMRRQSPRLEALPYKAKNTARRRRRLSGGTSLSDDALAVVFSKLPGAADVVRCAATYAQWGRVVATHAATISRLVPPPLGRFLPQVAAGVFHLQRDGPTARTRSTPGAPQPCFLPLASGRRLLGCQAPTFVGSLFFNVDAAVFDYSRPVACRNGRLVLELHGGGGGDSLTLCVCSPVTGDAVVLPPMGDRPANYACALLTGEDDLHQRRGAEFFRLLLVYNRPGGLTALRCYSSDIGGWGAEARSPVKVSSRELRHTGPAVVLHGAAFWPLDHGALAVAVRPNNPNADDPPAPERQQTGGFDVHLLPYDCPHDWTTQKRLGISPDNRLFLVYIGTYWHGPLLAKISYFNIPRDDIGRGKKESSSDEVGVPMRQMEVEWRDFKLLKLRWVGEKSGLVLFTIASGRHSGTHGLNLREGTVEKLADEGHSWGNLIGFEVDWATYLASLPHTQN</sequence>
<reference evidence="1 2" key="1">
    <citation type="submission" date="2024-02" db="EMBL/GenBank/DDBJ databases">
        <title>High-quality chromosome-scale genome assembly of Pensacola bahiagrass (Paspalum notatum Flugge var. saurae).</title>
        <authorList>
            <person name="Vega J.M."/>
            <person name="Podio M."/>
            <person name="Orjuela J."/>
            <person name="Siena L.A."/>
            <person name="Pessino S.C."/>
            <person name="Combes M.C."/>
            <person name="Mariac C."/>
            <person name="Albertini E."/>
            <person name="Pupilli F."/>
            <person name="Ortiz J.P.A."/>
            <person name="Leblanc O."/>
        </authorList>
    </citation>
    <scope>NUCLEOTIDE SEQUENCE [LARGE SCALE GENOMIC DNA]</scope>
    <source>
        <strain evidence="1">R1</strain>
        <tissue evidence="1">Leaf</tissue>
    </source>
</reference>
<accession>A0AAQ3X524</accession>
<keyword evidence="2" id="KW-1185">Reference proteome</keyword>
<dbReference type="AlphaFoldDB" id="A0AAQ3X524"/>
<dbReference type="EMBL" id="CP144751">
    <property type="protein sequence ID" value="WVZ86113.1"/>
    <property type="molecule type" value="Genomic_DNA"/>
</dbReference>